<keyword evidence="3" id="KW-1185">Reference proteome</keyword>
<organism evidence="2 3">
    <name type="scientific">Fodinicola feengrottensis</name>
    <dbReference type="NCBI Taxonomy" id="435914"/>
    <lineage>
        <taxon>Bacteria</taxon>
        <taxon>Bacillati</taxon>
        <taxon>Actinomycetota</taxon>
        <taxon>Actinomycetes</taxon>
        <taxon>Mycobacteriales</taxon>
        <taxon>Fodinicola</taxon>
    </lineage>
</organism>
<reference evidence="3" key="1">
    <citation type="journal article" date="2019" name="Int. J. Syst. Evol. Microbiol.">
        <title>The Global Catalogue of Microorganisms (GCM) 10K type strain sequencing project: providing services to taxonomists for standard genome sequencing and annotation.</title>
        <authorList>
            <consortium name="The Broad Institute Genomics Platform"/>
            <consortium name="The Broad Institute Genome Sequencing Center for Infectious Disease"/>
            <person name="Wu L."/>
            <person name="Ma J."/>
        </authorList>
    </citation>
    <scope>NUCLEOTIDE SEQUENCE [LARGE SCALE GENOMIC DNA]</scope>
    <source>
        <strain evidence="3">JCM 14718</strain>
    </source>
</reference>
<dbReference type="PROSITE" id="PS51318">
    <property type="entry name" value="TAT"/>
    <property type="match status" value="1"/>
</dbReference>
<dbReference type="Gene3D" id="3.20.20.80">
    <property type="entry name" value="Glycosidases"/>
    <property type="match status" value="1"/>
</dbReference>
<name>A0ABP4RUA0_9ACTN</name>
<dbReference type="InterPro" id="IPR017853">
    <property type="entry name" value="GH"/>
</dbReference>
<dbReference type="Proteomes" id="UP001500618">
    <property type="component" value="Unassembled WGS sequence"/>
</dbReference>
<sequence length="449" mass="48365">MPANRGARLSRRELLAAAGGVALAASLGPGRASAAPATVPDILSNGVFPIGMFRPPPLSQTTDARYQEIADAGFTFVSAGTGGCDVYNLAANRTLLPLCENHGLLAIVNDTRMGQVGASTTPQDQWQPITQAVLNDYNPYPAFAGLHTGDEPVPSQYAPIGTAVRLVRQLAPTKLVDNNLAGYFGGPDWGGVVQGFIDQVHPSYFSFDRYMLLMPDGYHNTPAQQATAESQFFTTLANSRLKSVANGVPFWCYLQGVAHHSGANYFRHPNYGETIWQINAALAYGARGLQWFTYWSPGGADFGDAVLTVSGAESDVYGYLKHFQNDYLRPMGKELLTLTTERTAHFGEKTLPSAVIGFSNDGWISAISGSPVIVTRLNRNSTKQRWIFVANRSYSTTATASLAVGPAVTTVEEFVNASQTYQPTPLTSARAISYQCTPGTARLYRLTTA</sequence>
<evidence type="ECO:0000313" key="3">
    <source>
        <dbReference type="Proteomes" id="UP001500618"/>
    </source>
</evidence>
<protein>
    <recommendedName>
        <fullName evidence="4">Glycoside hydrolase family 42 N-terminal domain-containing protein</fullName>
    </recommendedName>
</protein>
<keyword evidence="1" id="KW-0732">Signal</keyword>
<evidence type="ECO:0000313" key="2">
    <source>
        <dbReference type="EMBL" id="GAA1658222.1"/>
    </source>
</evidence>
<accession>A0ABP4RUA0</accession>
<feature type="chain" id="PRO_5046177998" description="Glycoside hydrolase family 42 N-terminal domain-containing protein" evidence="1">
    <location>
        <begin position="35"/>
        <end position="449"/>
    </location>
</feature>
<evidence type="ECO:0000256" key="1">
    <source>
        <dbReference type="SAM" id="SignalP"/>
    </source>
</evidence>
<gene>
    <name evidence="2" type="ORF">GCM10009765_04590</name>
</gene>
<feature type="signal peptide" evidence="1">
    <location>
        <begin position="1"/>
        <end position="34"/>
    </location>
</feature>
<dbReference type="InterPro" id="IPR006311">
    <property type="entry name" value="TAT_signal"/>
</dbReference>
<evidence type="ECO:0008006" key="4">
    <source>
        <dbReference type="Google" id="ProtNLM"/>
    </source>
</evidence>
<dbReference type="EMBL" id="BAAANY010000001">
    <property type="protein sequence ID" value="GAA1658222.1"/>
    <property type="molecule type" value="Genomic_DNA"/>
</dbReference>
<proteinExistence type="predicted"/>
<comment type="caution">
    <text evidence="2">The sequence shown here is derived from an EMBL/GenBank/DDBJ whole genome shotgun (WGS) entry which is preliminary data.</text>
</comment>
<dbReference type="SUPFAM" id="SSF51445">
    <property type="entry name" value="(Trans)glycosidases"/>
    <property type="match status" value="1"/>
</dbReference>
<dbReference type="RefSeq" id="WP_344306617.1">
    <property type="nucleotide sequence ID" value="NZ_BAAANY010000001.1"/>
</dbReference>